<dbReference type="OrthoDB" id="4840093at2759"/>
<sequence>MAVDAEELVTRIFREVVERGNEAVAQAEDVADENEEVGWRLLKAGQALVKEGERAIKRLKPLLQNRPPEFSDAVKRMMIQNVDIMDRQRSLDSLLYDFDDYMEVETFEGERFAELQSETKAFALVVLEGIRTAMAEAVLKSQPQPEVVAQPEPEPEIVKVEPIVIAEAISRADSPVKPESPIKLEFPVKAEIPLVPATSLPPPAPRPSAFPPLPPLPPMASRPESRSSKHSSTQSGMRPSTQGRERPAMPPWPKPPPGNMKLARTRSGSAGGHSGLPSPTSVPHGMQDFRPTALRPPPSPKPFQPMDLPLQHPPTSPPAQQQHHYQQPNQYQQHQYQQQQLREQQNQYSLPLQRPQDSEASRFDFGLPTRTAPRLAQRPSYQDLVSASQQEPERSARNHETERMSRLADTLRMPTDARYNTSFLDQEPYPEPPSAYNDRRLTGTTASDRQSSNFDTTSPVHSGSNRTSAFSNATSYTSPTRHSNNAYNGGGIPRSSSLHASATPGELREKSISSLSERENNKLMLVEEWASTHTATTHDTAPPAGYPTWRTVDCKLGVDSSFIAMKGYCKGAVLFKDNGPGEGVKKVGGAGSAQAAKDFAGGMGFAGAYSASNGTFQDTMAQCTRCEYTHKYSQLMQDLDKDSIATLQAHGLRYRRRFLYKAHMPNKIMTKAYYACPFCTHTGSTPREGDATVFTSAMYLLRHIARHPQPLPEVPGLTVVYGSLAADDPSATDFDVHLPSAPLNPGYPLEGDASARAAMMPVMLAVKDHVQLPGEKPLDRPDRTAATPLLQFFAGSRIVGVEFPEQWGGKWCTGWHDGDFGAFPIKNVQLEAPRRGRLGAHQEAPVSRRACVTKWKFDVRSGAGTGWLPFEKGEAITNLEWDDPEAWYWVGTNKKGRWGIFPSSHVKLDSVKDGSLNDSSSSITKKKSILPW</sequence>
<comment type="caution">
    <text evidence="5">The sequence shown here is derived from an EMBL/GenBank/DDBJ whole genome shotgun (WGS) entry which is preliminary data.</text>
</comment>
<feature type="compositionally biased region" description="Pro residues" evidence="3">
    <location>
        <begin position="248"/>
        <end position="258"/>
    </location>
</feature>
<feature type="compositionally biased region" description="Low complexity" evidence="3">
    <location>
        <begin position="320"/>
        <end position="348"/>
    </location>
</feature>
<feature type="compositionally biased region" description="Polar residues" evidence="3">
    <location>
        <begin position="442"/>
        <end position="487"/>
    </location>
</feature>
<evidence type="ECO:0000256" key="1">
    <source>
        <dbReference type="ARBA" id="ARBA00022443"/>
    </source>
</evidence>
<dbReference type="SMART" id="SM00326">
    <property type="entry name" value="SH3"/>
    <property type="match status" value="1"/>
</dbReference>
<dbReference type="Proteomes" id="UP000813385">
    <property type="component" value="Unassembled WGS sequence"/>
</dbReference>
<feature type="compositionally biased region" description="Pro residues" evidence="3">
    <location>
        <begin position="294"/>
        <end position="303"/>
    </location>
</feature>
<protein>
    <recommendedName>
        <fullName evidence="4">SH3 domain-containing protein</fullName>
    </recommendedName>
</protein>
<dbReference type="Gene3D" id="2.30.30.40">
    <property type="entry name" value="SH3 Domains"/>
    <property type="match status" value="1"/>
</dbReference>
<feature type="compositionally biased region" description="Basic and acidic residues" evidence="3">
    <location>
        <begin position="391"/>
        <end position="406"/>
    </location>
</feature>
<accession>A0A8K0TLV8</accession>
<evidence type="ECO:0000259" key="4">
    <source>
        <dbReference type="PROSITE" id="PS50002"/>
    </source>
</evidence>
<dbReference type="InterPro" id="IPR036028">
    <property type="entry name" value="SH3-like_dom_sf"/>
</dbReference>
<evidence type="ECO:0000313" key="5">
    <source>
        <dbReference type="EMBL" id="KAH7374573.1"/>
    </source>
</evidence>
<dbReference type="AlphaFoldDB" id="A0A8K0TLV8"/>
<feature type="compositionally biased region" description="Pro residues" evidence="3">
    <location>
        <begin position="199"/>
        <end position="220"/>
    </location>
</feature>
<feature type="compositionally biased region" description="Basic and acidic residues" evidence="3">
    <location>
        <begin position="506"/>
        <end position="516"/>
    </location>
</feature>
<proteinExistence type="predicted"/>
<organism evidence="5 6">
    <name type="scientific">Plectosphaerella cucumerina</name>
    <dbReference type="NCBI Taxonomy" id="40658"/>
    <lineage>
        <taxon>Eukaryota</taxon>
        <taxon>Fungi</taxon>
        <taxon>Dikarya</taxon>
        <taxon>Ascomycota</taxon>
        <taxon>Pezizomycotina</taxon>
        <taxon>Sordariomycetes</taxon>
        <taxon>Hypocreomycetidae</taxon>
        <taxon>Glomerellales</taxon>
        <taxon>Plectosphaerellaceae</taxon>
        <taxon>Plectosphaerella</taxon>
    </lineage>
</organism>
<dbReference type="InterPro" id="IPR001452">
    <property type="entry name" value="SH3_domain"/>
</dbReference>
<dbReference type="SUPFAM" id="SSF50044">
    <property type="entry name" value="SH3-domain"/>
    <property type="match status" value="1"/>
</dbReference>
<gene>
    <name evidence="5" type="ORF">B0T11DRAFT_1713</name>
</gene>
<reference evidence="5" key="1">
    <citation type="journal article" date="2021" name="Nat. Commun.">
        <title>Genetic determinants of endophytism in the Arabidopsis root mycobiome.</title>
        <authorList>
            <person name="Mesny F."/>
            <person name="Miyauchi S."/>
            <person name="Thiergart T."/>
            <person name="Pickel B."/>
            <person name="Atanasova L."/>
            <person name="Karlsson M."/>
            <person name="Huettel B."/>
            <person name="Barry K.W."/>
            <person name="Haridas S."/>
            <person name="Chen C."/>
            <person name="Bauer D."/>
            <person name="Andreopoulos W."/>
            <person name="Pangilinan J."/>
            <person name="LaButti K."/>
            <person name="Riley R."/>
            <person name="Lipzen A."/>
            <person name="Clum A."/>
            <person name="Drula E."/>
            <person name="Henrissat B."/>
            <person name="Kohler A."/>
            <person name="Grigoriev I.V."/>
            <person name="Martin F.M."/>
            <person name="Hacquard S."/>
        </authorList>
    </citation>
    <scope>NUCLEOTIDE SEQUENCE</scope>
    <source>
        <strain evidence="5">MPI-CAGE-AT-0016</strain>
    </source>
</reference>
<dbReference type="PROSITE" id="PS50002">
    <property type="entry name" value="SH3"/>
    <property type="match status" value="1"/>
</dbReference>
<name>A0A8K0TLV8_9PEZI</name>
<evidence type="ECO:0000256" key="2">
    <source>
        <dbReference type="PROSITE-ProRule" id="PRU00192"/>
    </source>
</evidence>
<feature type="region of interest" description="Disordered" evidence="3">
    <location>
        <begin position="199"/>
        <end position="516"/>
    </location>
</feature>
<feature type="region of interest" description="Disordered" evidence="3">
    <location>
        <begin position="912"/>
        <end position="932"/>
    </location>
</feature>
<keyword evidence="1 2" id="KW-0728">SH3 domain</keyword>
<feature type="compositionally biased region" description="Polar residues" evidence="3">
    <location>
        <begin position="233"/>
        <end position="242"/>
    </location>
</feature>
<evidence type="ECO:0000256" key="3">
    <source>
        <dbReference type="SAM" id="MobiDB-lite"/>
    </source>
</evidence>
<evidence type="ECO:0000313" key="6">
    <source>
        <dbReference type="Proteomes" id="UP000813385"/>
    </source>
</evidence>
<feature type="domain" description="SH3" evidence="4">
    <location>
        <begin position="846"/>
        <end position="911"/>
    </location>
</feature>
<keyword evidence="6" id="KW-1185">Reference proteome</keyword>
<feature type="compositionally biased region" description="Polar residues" evidence="3">
    <location>
        <begin position="379"/>
        <end position="390"/>
    </location>
</feature>
<dbReference type="EMBL" id="JAGPXD010000001">
    <property type="protein sequence ID" value="KAH7374573.1"/>
    <property type="molecule type" value="Genomic_DNA"/>
</dbReference>